<dbReference type="InterPro" id="IPR047546">
    <property type="entry name" value="Rcat_RBR_RNF216"/>
</dbReference>
<dbReference type="NCBIfam" id="TIGR03625">
    <property type="entry name" value="L3_bact"/>
    <property type="match status" value="1"/>
</dbReference>
<dbReference type="InterPro" id="IPR044066">
    <property type="entry name" value="TRIAD_supradom"/>
</dbReference>
<keyword evidence="5" id="KW-0677">Repeat</keyword>
<dbReference type="InterPro" id="IPR021836">
    <property type="entry name" value="DUF3429"/>
</dbReference>
<reference evidence="18" key="1">
    <citation type="submission" date="2014-08" db="EMBL/GenBank/DDBJ databases">
        <authorList>
            <person name="Sharma Rahul"/>
            <person name="Thines Marco"/>
        </authorList>
    </citation>
    <scope>NUCLEOTIDE SEQUENCE</scope>
</reference>
<dbReference type="Pfam" id="PF11911">
    <property type="entry name" value="DUF3429"/>
    <property type="match status" value="1"/>
</dbReference>
<keyword evidence="6" id="KW-0863">Zinc-finger</keyword>
<evidence type="ECO:0000256" key="4">
    <source>
        <dbReference type="ARBA" id="ARBA00022723"/>
    </source>
</evidence>
<dbReference type="PROSITE" id="PS51873">
    <property type="entry name" value="TRIAD"/>
    <property type="match status" value="1"/>
</dbReference>
<evidence type="ECO:0000256" key="11">
    <source>
        <dbReference type="ARBA" id="ARBA00023128"/>
    </source>
</evidence>
<dbReference type="GO" id="GO:0016740">
    <property type="term" value="F:transferase activity"/>
    <property type="evidence" value="ECO:0007669"/>
    <property type="project" value="UniProtKB-KW"/>
</dbReference>
<feature type="transmembrane region" description="Helical" evidence="16">
    <location>
        <begin position="190"/>
        <end position="207"/>
    </location>
</feature>
<keyword evidence="16" id="KW-1133">Transmembrane helix</keyword>
<dbReference type="FunFam" id="2.40.30.10:FF:000004">
    <property type="entry name" value="50S ribosomal protein L3"/>
    <property type="match status" value="1"/>
</dbReference>
<feature type="region of interest" description="Disordered" evidence="15">
    <location>
        <begin position="1004"/>
        <end position="1027"/>
    </location>
</feature>
<feature type="transmembrane region" description="Helical" evidence="16">
    <location>
        <begin position="111"/>
        <end position="132"/>
    </location>
</feature>
<keyword evidence="11" id="KW-0496">Mitochondrion</keyword>
<keyword evidence="9" id="KW-0809">Transit peptide</keyword>
<proteinExistence type="inferred from homology"/>
<evidence type="ECO:0000256" key="15">
    <source>
        <dbReference type="SAM" id="MobiDB-lite"/>
    </source>
</evidence>
<dbReference type="InterPro" id="IPR019926">
    <property type="entry name" value="Ribosomal_uL3_CS"/>
</dbReference>
<evidence type="ECO:0000259" key="17">
    <source>
        <dbReference type="PROSITE" id="PS51873"/>
    </source>
</evidence>
<keyword evidence="16" id="KW-0812">Transmembrane</keyword>
<dbReference type="InterPro" id="IPR009000">
    <property type="entry name" value="Transl_B-barrel_sf"/>
</dbReference>
<dbReference type="Pfam" id="PF26200">
    <property type="entry name" value="Rcat_RNF216"/>
    <property type="match status" value="1"/>
</dbReference>
<dbReference type="SUPFAM" id="SSF50447">
    <property type="entry name" value="Translation proteins"/>
    <property type="match status" value="1"/>
</dbReference>
<feature type="domain" description="RING-type" evidence="17">
    <location>
        <begin position="719"/>
        <end position="1103"/>
    </location>
</feature>
<dbReference type="InterPro" id="IPR019927">
    <property type="entry name" value="Ribosomal_uL3_bac/org-type"/>
</dbReference>
<comment type="subcellular location">
    <subcellularLocation>
        <location evidence="1">Mitochondrion</location>
    </subcellularLocation>
</comment>
<dbReference type="EMBL" id="LN483166">
    <property type="protein sequence ID" value="CED84865.1"/>
    <property type="molecule type" value="Genomic_DNA"/>
</dbReference>
<accession>A0A0F7SW86</accession>
<feature type="compositionally biased region" description="Basic and acidic residues" evidence="15">
    <location>
        <begin position="327"/>
        <end position="345"/>
    </location>
</feature>
<sequence length="1571" mass="172896">MLSRTLRSTILSSRAIRSPIQAQLPLLRQSIALQQVKPSFQKRFVANPVSAQPGSKTLDEAATNIREEIGSAAGEAAKVIRGSGPGNTEGTLKDDYKTITTDMVAAVPRPIMIWGLAGTIPYAVTAGLTGWVSRNSTLAIAGGAESNLQLLNQLQEFQITYGAVILSFLGALHWGMEFAKYGGAQGHKRLFVGVLPIAYAWPTLYIANPAVALTAQWGGFLVSWIVDRWTAGQGWTPRWFATYRFYLTLVVGSSLILTLAATNTWDPTSPRLQNHATTPTSGMNKGGLTMTRAQIAKLPVNISGSDEGYLKLSKKEDEVDEEEEEEQAQKKADTAEAQIQKDADQVKTSPAGFKEDQNNLKPFYSFGYTHVSQFMSSTAHTPQVLPSLAVSHLQSLFPTASPKFLAWAVSYYFDPALPISGHRTRTVDGAVESISEKILDGLGGVFPTRRAEEAVHENISADRRTAAAAAAGVVGGIDLAEKRRWKGKGKTKDKTRLRSIEGDEMDSLAVKQLNLDLEALSNIYPSHPTSYLRGLLNHPNHAPAPLYLSAQTLLRPIPPKIYGPAPSLLPHPRRAHEGVHPLERFRTKAYKENVLRRLTAEFPAISQGSLRGLLGEENWGYERTKRACERLVRQRGFAGRLWSSLTLSLRNSFGGGSIGTGGGGGGDGVNALRGETECRELEDEIRALGTEREERKKEEAINDILARAWNYGVYQSEGQLMECQCCFGEEAWEDIGACSDGHLLCRSCINTHLVTLLPTLAFPPPRFRSETIESSDESSPYPSDTLIPCPSCSTPNKPCAASLPLSTLRQHLSDSNMKSYQSTIEAAFHRWLALYASALSNRSPRAESVHACPFCKYMVLKPRTASSVDFPSTDPASWSISSLVVLLNMIATYILVVLFSTSFNQIFAFSVDPPPPSTLSAGPGRPLGISRPVESFAWMRIWLERRLDVAREKEAGTVFRCRRIDGNEGESIVCGRDSCVRCGKEVWEDEAPCECFEGTVRKTEDEDSKKKTDEGEKGEQGKEEKEREELRLAMETAMSRAAIRTCPRCELGFTKLDSCNKMTCPRDGYKMCYICRADISQEGYQHFCQHFRHIPGQPCTECNACDLYIVPDEEIAVQAAGAQAKEQWLRARDARAVNGWAVDMRVGPMTSQDQRARAQLVRINMMQEEFLRRVMSVDQAQPIMGSWIPIGGLIFVLIASTGRPELAISANILKSSIMSFLFPSTSRFFSSASASSPKRLLPFTRSYRQPFIKGPSSKPVTPVYNPAVERTEVPEWSPLSHRSGLIAIKKGMTCVWDQNGVRVPVTILQVQDCQVVSVNPPPPSRRGKPAYHTVQIGAKNLRKYIVDPIKRQELGLKPTRKYKEYKESVQMLGHYKKHGVEPKSIIREFKVTEDAVPAVGSTFSACHFVPGQHVDVRSRSTGKGTAGTMKRWGFSGGTMSHGNSKAHRSAGSVGQNQTPGRSFPGKKKAGRLGFEMTTVHNLLVQRIDLSLNLIFVKGNVPGPDESFVMIKDALKKVIRAAKKNLQKGNDAYVKDVESLPFPIGDVDLAEKLPMVVDAPARPLPPGQGQLV</sequence>
<dbReference type="InterPro" id="IPR000597">
    <property type="entry name" value="Ribosomal_uL3"/>
</dbReference>
<dbReference type="Gene3D" id="2.40.30.10">
    <property type="entry name" value="Translation factors"/>
    <property type="match status" value="2"/>
</dbReference>
<dbReference type="Gene3D" id="1.20.120.1750">
    <property type="match status" value="1"/>
</dbReference>
<dbReference type="SUPFAM" id="SSF57850">
    <property type="entry name" value="RING/U-box"/>
    <property type="match status" value="1"/>
</dbReference>
<dbReference type="PANTHER" id="PTHR11229">
    <property type="entry name" value="50S RIBOSOMAL PROTEIN L3"/>
    <property type="match status" value="1"/>
</dbReference>
<evidence type="ECO:0000256" key="2">
    <source>
        <dbReference type="ARBA" id="ARBA00006540"/>
    </source>
</evidence>
<dbReference type="GO" id="GO:0008270">
    <property type="term" value="F:zinc ion binding"/>
    <property type="evidence" value="ECO:0007669"/>
    <property type="project" value="UniProtKB-KW"/>
</dbReference>
<dbReference type="PROSITE" id="PS00474">
    <property type="entry name" value="RIBOSOMAL_L3"/>
    <property type="match status" value="1"/>
</dbReference>
<keyword evidence="16" id="KW-0472">Membrane</keyword>
<name>A0A0F7SW86_PHARH</name>
<dbReference type="GO" id="GO:0005762">
    <property type="term" value="C:mitochondrial large ribosomal subunit"/>
    <property type="evidence" value="ECO:0007669"/>
    <property type="project" value="TreeGrafter"/>
</dbReference>
<keyword evidence="12 14" id="KW-0687">Ribonucleoprotein</keyword>
<dbReference type="GO" id="GO:0003735">
    <property type="term" value="F:structural constituent of ribosome"/>
    <property type="evidence" value="ECO:0007669"/>
    <property type="project" value="InterPro"/>
</dbReference>
<feature type="transmembrane region" description="Helical" evidence="16">
    <location>
        <begin position="159"/>
        <end position="178"/>
    </location>
</feature>
<feature type="region of interest" description="Disordered" evidence="15">
    <location>
        <begin position="312"/>
        <end position="354"/>
    </location>
</feature>
<dbReference type="InterPro" id="IPR047544">
    <property type="entry name" value="RING-HC_RBR_RNF216"/>
</dbReference>
<evidence type="ECO:0000256" key="5">
    <source>
        <dbReference type="ARBA" id="ARBA00022737"/>
    </source>
</evidence>
<evidence type="ECO:0000256" key="13">
    <source>
        <dbReference type="ARBA" id="ARBA00035209"/>
    </source>
</evidence>
<evidence type="ECO:0000256" key="14">
    <source>
        <dbReference type="RuleBase" id="RU003905"/>
    </source>
</evidence>
<keyword evidence="4" id="KW-0479">Metal-binding</keyword>
<evidence type="ECO:0000256" key="6">
    <source>
        <dbReference type="ARBA" id="ARBA00022771"/>
    </source>
</evidence>
<dbReference type="Pfam" id="PF26191">
    <property type="entry name" value="RING-HC_RBR_RNF216"/>
    <property type="match status" value="1"/>
</dbReference>
<dbReference type="PANTHER" id="PTHR11229:SF8">
    <property type="entry name" value="LARGE RIBOSOMAL SUBUNIT PROTEIN UL3M"/>
    <property type="match status" value="1"/>
</dbReference>
<keyword evidence="10 14" id="KW-0689">Ribosomal protein</keyword>
<dbReference type="GO" id="GO:0006412">
    <property type="term" value="P:translation"/>
    <property type="evidence" value="ECO:0007669"/>
    <property type="project" value="InterPro"/>
</dbReference>
<feature type="region of interest" description="Disordered" evidence="15">
    <location>
        <begin position="1440"/>
        <end position="1468"/>
    </location>
</feature>
<evidence type="ECO:0000256" key="3">
    <source>
        <dbReference type="ARBA" id="ARBA00022679"/>
    </source>
</evidence>
<evidence type="ECO:0000256" key="12">
    <source>
        <dbReference type="ARBA" id="ARBA00023274"/>
    </source>
</evidence>
<evidence type="ECO:0000256" key="1">
    <source>
        <dbReference type="ARBA" id="ARBA00004173"/>
    </source>
</evidence>
<keyword evidence="3" id="KW-0808">Transferase</keyword>
<dbReference type="Pfam" id="PF00297">
    <property type="entry name" value="Ribosomal_L3"/>
    <property type="match status" value="1"/>
</dbReference>
<evidence type="ECO:0000256" key="7">
    <source>
        <dbReference type="ARBA" id="ARBA00022786"/>
    </source>
</evidence>
<organism evidence="18">
    <name type="scientific">Phaffia rhodozyma</name>
    <name type="common">Yeast</name>
    <name type="synonym">Xanthophyllomyces dendrorhous</name>
    <dbReference type="NCBI Taxonomy" id="264483"/>
    <lineage>
        <taxon>Eukaryota</taxon>
        <taxon>Fungi</taxon>
        <taxon>Dikarya</taxon>
        <taxon>Basidiomycota</taxon>
        <taxon>Agaricomycotina</taxon>
        <taxon>Tremellomycetes</taxon>
        <taxon>Cystofilobasidiales</taxon>
        <taxon>Mrakiaceae</taxon>
        <taxon>Phaffia</taxon>
    </lineage>
</organism>
<evidence type="ECO:0000256" key="10">
    <source>
        <dbReference type="ARBA" id="ARBA00022980"/>
    </source>
</evidence>
<comment type="similarity">
    <text evidence="2 14">Belongs to the universal ribosomal protein uL3 family.</text>
</comment>
<keyword evidence="8" id="KW-0862">Zinc</keyword>
<protein>
    <recommendedName>
        <fullName evidence="13">Large ribosomal subunit protein uL3m</fullName>
    </recommendedName>
</protein>
<keyword evidence="7" id="KW-0833">Ubl conjugation pathway</keyword>
<evidence type="ECO:0000256" key="9">
    <source>
        <dbReference type="ARBA" id="ARBA00022946"/>
    </source>
</evidence>
<evidence type="ECO:0000313" key="18">
    <source>
        <dbReference type="EMBL" id="CED84865.1"/>
    </source>
</evidence>
<dbReference type="HAMAP" id="MF_01325_B">
    <property type="entry name" value="Ribosomal_uL3_B"/>
    <property type="match status" value="1"/>
</dbReference>
<dbReference type="CDD" id="cd20353">
    <property type="entry name" value="Rcat_RBR_RNF216"/>
    <property type="match status" value="1"/>
</dbReference>
<evidence type="ECO:0000256" key="8">
    <source>
        <dbReference type="ARBA" id="ARBA00022833"/>
    </source>
</evidence>
<evidence type="ECO:0000256" key="16">
    <source>
        <dbReference type="SAM" id="Phobius"/>
    </source>
</evidence>